<evidence type="ECO:0000313" key="2">
    <source>
        <dbReference type="EMBL" id="QIW96495.1"/>
    </source>
</evidence>
<reference evidence="2 3" key="1">
    <citation type="journal article" date="2016" name="Sci. Rep.">
        <title>Peltaster fructicola genome reveals evolution from an invasive phytopathogen to an ectophytic parasite.</title>
        <authorList>
            <person name="Xu C."/>
            <person name="Chen H."/>
            <person name="Gleason M.L."/>
            <person name="Xu J.R."/>
            <person name="Liu H."/>
            <person name="Zhang R."/>
            <person name="Sun G."/>
        </authorList>
    </citation>
    <scope>NUCLEOTIDE SEQUENCE [LARGE SCALE GENOMIC DNA]</scope>
    <source>
        <strain evidence="2 3">LNHT1506</strain>
    </source>
</reference>
<dbReference type="Proteomes" id="UP000503462">
    <property type="component" value="Chromosome 1"/>
</dbReference>
<feature type="compositionally biased region" description="Acidic residues" evidence="1">
    <location>
        <begin position="30"/>
        <end position="40"/>
    </location>
</feature>
<feature type="region of interest" description="Disordered" evidence="1">
    <location>
        <begin position="22"/>
        <end position="47"/>
    </location>
</feature>
<gene>
    <name evidence="2" type="ORF">AMS68_002013</name>
</gene>
<protein>
    <submittedName>
        <fullName evidence="2">Uncharacterized protein</fullName>
    </submittedName>
</protein>
<organism evidence="2 3">
    <name type="scientific">Peltaster fructicola</name>
    <dbReference type="NCBI Taxonomy" id="286661"/>
    <lineage>
        <taxon>Eukaryota</taxon>
        <taxon>Fungi</taxon>
        <taxon>Dikarya</taxon>
        <taxon>Ascomycota</taxon>
        <taxon>Pezizomycotina</taxon>
        <taxon>Dothideomycetes</taxon>
        <taxon>Dothideomycetes incertae sedis</taxon>
        <taxon>Peltaster</taxon>
    </lineage>
</organism>
<proteinExistence type="predicted"/>
<keyword evidence="3" id="KW-1185">Reference proteome</keyword>
<dbReference type="EMBL" id="CP051139">
    <property type="protein sequence ID" value="QIW96495.1"/>
    <property type="molecule type" value="Genomic_DNA"/>
</dbReference>
<dbReference type="AlphaFoldDB" id="A0A6H0XP87"/>
<accession>A0A6H0XP87</accession>
<name>A0A6H0XP87_9PEZI</name>
<evidence type="ECO:0000313" key="3">
    <source>
        <dbReference type="Proteomes" id="UP000503462"/>
    </source>
</evidence>
<sequence>MTKRCSDCGAKERLRGYDACPERATRRREEEEEEEEEEAEAAAAAAAAAAATTTTTITTTTTTAAAAAIITFLKNSGNILDLDHPLTAEAMRAVVLGECRARSKGKKRAAEDDA</sequence>
<evidence type="ECO:0000256" key="1">
    <source>
        <dbReference type="SAM" id="MobiDB-lite"/>
    </source>
</evidence>